<name>A0ABV0STZ5_9TELE</name>
<accession>A0ABV0STZ5</accession>
<feature type="non-terminal residue" evidence="1">
    <location>
        <position position="1"/>
    </location>
</feature>
<evidence type="ECO:0000313" key="2">
    <source>
        <dbReference type="Proteomes" id="UP001482620"/>
    </source>
</evidence>
<proteinExistence type="predicted"/>
<evidence type="ECO:0000313" key="1">
    <source>
        <dbReference type="EMBL" id="MEQ2223670.1"/>
    </source>
</evidence>
<dbReference type="EMBL" id="JAHRIQ010010703">
    <property type="protein sequence ID" value="MEQ2223670.1"/>
    <property type="molecule type" value="Genomic_DNA"/>
</dbReference>
<organism evidence="1 2">
    <name type="scientific">Ilyodon furcidens</name>
    <name type="common">goldbreast splitfin</name>
    <dbReference type="NCBI Taxonomy" id="33524"/>
    <lineage>
        <taxon>Eukaryota</taxon>
        <taxon>Metazoa</taxon>
        <taxon>Chordata</taxon>
        <taxon>Craniata</taxon>
        <taxon>Vertebrata</taxon>
        <taxon>Euteleostomi</taxon>
        <taxon>Actinopterygii</taxon>
        <taxon>Neopterygii</taxon>
        <taxon>Teleostei</taxon>
        <taxon>Neoteleostei</taxon>
        <taxon>Acanthomorphata</taxon>
        <taxon>Ovalentaria</taxon>
        <taxon>Atherinomorphae</taxon>
        <taxon>Cyprinodontiformes</taxon>
        <taxon>Goodeidae</taxon>
        <taxon>Ilyodon</taxon>
    </lineage>
</organism>
<dbReference type="Proteomes" id="UP001482620">
    <property type="component" value="Unassembled WGS sequence"/>
</dbReference>
<comment type="caution">
    <text evidence="1">The sequence shown here is derived from an EMBL/GenBank/DDBJ whole genome shotgun (WGS) entry which is preliminary data.</text>
</comment>
<gene>
    <name evidence="1" type="ORF">ILYODFUR_038980</name>
</gene>
<protein>
    <submittedName>
        <fullName evidence="1">Uncharacterized protein</fullName>
    </submittedName>
</protein>
<sequence length="142" mass="15544">HQDCQSLALLSACTTSCRQVGDTGGMHQHESCPAQTLIPLPGGLYGSTMCGGSCSRAAQGLLPDLQINQLKLFSVVERLCMWVRSALKTMTEHSGQPDPAEVRQRTLTEHSQQIQSHGTTLRTLLDRQQQTNQQLDQMASLL</sequence>
<reference evidence="1 2" key="1">
    <citation type="submission" date="2021-06" db="EMBL/GenBank/DDBJ databases">
        <authorList>
            <person name="Palmer J.M."/>
        </authorList>
    </citation>
    <scope>NUCLEOTIDE SEQUENCE [LARGE SCALE GENOMIC DNA]</scope>
    <source>
        <strain evidence="2">if_2019</strain>
        <tissue evidence="1">Muscle</tissue>
    </source>
</reference>
<keyword evidence="2" id="KW-1185">Reference proteome</keyword>
<feature type="non-terminal residue" evidence="1">
    <location>
        <position position="142"/>
    </location>
</feature>